<dbReference type="InterPro" id="IPR050559">
    <property type="entry name" value="P-Pant_transferase_sf"/>
</dbReference>
<evidence type="ECO:0000256" key="1">
    <source>
        <dbReference type="ARBA" id="ARBA00010990"/>
    </source>
</evidence>
<dbReference type="SUPFAM" id="SSF56214">
    <property type="entry name" value="4'-phosphopantetheinyl transferase"/>
    <property type="match status" value="2"/>
</dbReference>
<evidence type="ECO:0000313" key="5">
    <source>
        <dbReference type="EMBL" id="ESS72505.1"/>
    </source>
</evidence>
<dbReference type="PATRIC" id="fig|1116472.3.peg.1730"/>
<dbReference type="GO" id="GO:0005829">
    <property type="term" value="C:cytosol"/>
    <property type="evidence" value="ECO:0007669"/>
    <property type="project" value="TreeGrafter"/>
</dbReference>
<protein>
    <submittedName>
        <fullName evidence="5">4'-phosphopantetheinyl transferase</fullName>
    </submittedName>
</protein>
<comment type="similarity">
    <text evidence="1">Belongs to the P-Pant transferase superfamily. Gsp/Sfp/HetI/AcpT family.</text>
</comment>
<dbReference type="Pfam" id="PF01648">
    <property type="entry name" value="ACPS"/>
    <property type="match status" value="1"/>
</dbReference>
<keyword evidence="6" id="KW-1185">Reference proteome</keyword>
<feature type="domain" description="4'-phosphopantetheinyl transferase" evidence="3">
    <location>
        <begin position="113"/>
        <end position="207"/>
    </location>
</feature>
<dbReference type="PANTHER" id="PTHR12215:SF10">
    <property type="entry name" value="L-AMINOADIPATE-SEMIALDEHYDE DEHYDROGENASE-PHOSPHOPANTETHEINYL TRANSFERASE"/>
    <property type="match status" value="1"/>
</dbReference>
<dbReference type="GO" id="GO:0008897">
    <property type="term" value="F:holo-[acyl-carrier-protein] synthase activity"/>
    <property type="evidence" value="ECO:0007669"/>
    <property type="project" value="InterPro"/>
</dbReference>
<organism evidence="5 6">
    <name type="scientific">Methyloglobulus morosus KoM1</name>
    <dbReference type="NCBI Taxonomy" id="1116472"/>
    <lineage>
        <taxon>Bacteria</taxon>
        <taxon>Pseudomonadati</taxon>
        <taxon>Pseudomonadota</taxon>
        <taxon>Gammaproteobacteria</taxon>
        <taxon>Methylococcales</taxon>
        <taxon>Methylococcaceae</taxon>
        <taxon>Methyloglobulus</taxon>
    </lineage>
</organism>
<dbReference type="OrthoDB" id="9808281at2"/>
<dbReference type="InterPro" id="IPR008278">
    <property type="entry name" value="4-PPantetheinyl_Trfase_dom"/>
</dbReference>
<dbReference type="eggNOG" id="COG2091">
    <property type="taxonomic scope" value="Bacteria"/>
</dbReference>
<feature type="domain" description="4'-phosphopantetheinyl transferase N-terminal" evidence="4">
    <location>
        <begin position="22"/>
        <end position="105"/>
    </location>
</feature>
<accession>V5BGS4</accession>
<dbReference type="GO" id="GO:0019878">
    <property type="term" value="P:lysine biosynthetic process via aminoadipic acid"/>
    <property type="evidence" value="ECO:0007669"/>
    <property type="project" value="TreeGrafter"/>
</dbReference>
<dbReference type="Proteomes" id="UP000017842">
    <property type="component" value="Unassembled WGS sequence"/>
</dbReference>
<reference evidence="5 6" key="1">
    <citation type="journal article" date="2013" name="Genome Announc.">
        <title>Draft Genome Sequence of the Methanotrophic Gammaproteobacterium Methyloglobulus morosus DSM 22980 Strain KoM1.</title>
        <authorList>
            <person name="Poehlein A."/>
            <person name="Deutzmann J.S."/>
            <person name="Daniel R."/>
            <person name="Simeonova D.D."/>
        </authorList>
    </citation>
    <scope>NUCLEOTIDE SEQUENCE [LARGE SCALE GENOMIC DNA]</scope>
    <source>
        <strain evidence="5 6">KoM1</strain>
    </source>
</reference>
<evidence type="ECO:0000259" key="4">
    <source>
        <dbReference type="Pfam" id="PF22624"/>
    </source>
</evidence>
<evidence type="ECO:0000256" key="2">
    <source>
        <dbReference type="ARBA" id="ARBA00022679"/>
    </source>
</evidence>
<dbReference type="EMBL" id="AYLO01000053">
    <property type="protein sequence ID" value="ESS72505.1"/>
    <property type="molecule type" value="Genomic_DNA"/>
</dbReference>
<dbReference type="InterPro" id="IPR055066">
    <property type="entry name" value="AASDHPPT_N"/>
</dbReference>
<evidence type="ECO:0000313" key="6">
    <source>
        <dbReference type="Proteomes" id="UP000017842"/>
    </source>
</evidence>
<dbReference type="GO" id="GO:0000287">
    <property type="term" value="F:magnesium ion binding"/>
    <property type="evidence" value="ECO:0007669"/>
    <property type="project" value="InterPro"/>
</dbReference>
<dbReference type="STRING" id="1116472.MGMO_55c00360"/>
<dbReference type="PANTHER" id="PTHR12215">
    <property type="entry name" value="PHOSPHOPANTETHEINE TRANSFERASE"/>
    <property type="match status" value="1"/>
</dbReference>
<evidence type="ECO:0000259" key="3">
    <source>
        <dbReference type="Pfam" id="PF01648"/>
    </source>
</evidence>
<keyword evidence="2 5" id="KW-0808">Transferase</keyword>
<dbReference type="Pfam" id="PF22624">
    <property type="entry name" value="AASDHPPT_N"/>
    <property type="match status" value="1"/>
</dbReference>
<name>V5BGS4_9GAMM</name>
<sequence length="243" mass="27854">MGQPLTDKDTIKLWQGEILATEADYPDYWRILAPPEQQHASSIVNGQLHKRYVEIRARLRMLLAQTLNTNPKKLRIHKAEHGKPYLVDYPELRFNLSHTANRMVVVIAKNCDLGVDIEQCTPRKNLVALVDKCFAEEEKNYWQRLPTSQQTLAFYRFWTRKEAFVKATGRGIALGLKYCVVNPENQRELARIPEKYGLASDWLIQDFDLGEAICGALVAQNKMGNHYTEIEANSLPCVRSIAI</sequence>
<proteinExistence type="inferred from homology"/>
<gene>
    <name evidence="5" type="ORF">MGMO_55c00360</name>
</gene>
<dbReference type="RefSeq" id="WP_023494507.1">
    <property type="nucleotide sequence ID" value="NZ_AYLO01000053.1"/>
</dbReference>
<dbReference type="InterPro" id="IPR037143">
    <property type="entry name" value="4-PPantetheinyl_Trfase_dom_sf"/>
</dbReference>
<comment type="caution">
    <text evidence="5">The sequence shown here is derived from an EMBL/GenBank/DDBJ whole genome shotgun (WGS) entry which is preliminary data.</text>
</comment>
<dbReference type="AlphaFoldDB" id="V5BGS4"/>
<dbReference type="Gene3D" id="3.90.470.20">
    <property type="entry name" value="4'-phosphopantetheinyl transferase domain"/>
    <property type="match status" value="2"/>
</dbReference>